<feature type="domain" description="NADPH-dependent FMN reductase-like" evidence="1">
    <location>
        <begin position="1"/>
        <end position="146"/>
    </location>
</feature>
<dbReference type="InterPro" id="IPR029039">
    <property type="entry name" value="Flavoprotein-like_sf"/>
</dbReference>
<evidence type="ECO:0000313" key="2">
    <source>
        <dbReference type="EMBL" id="QNT64897.1"/>
    </source>
</evidence>
<dbReference type="EMBL" id="CP043431">
    <property type="protein sequence ID" value="QNT64897.1"/>
    <property type="molecule type" value="Genomic_DNA"/>
</dbReference>
<reference evidence="2 3" key="1">
    <citation type="submission" date="2019-08" db="EMBL/GenBank/DDBJ databases">
        <authorList>
            <person name="Chang H.C."/>
            <person name="Mun S.Y."/>
        </authorList>
    </citation>
    <scope>NUCLEOTIDE SEQUENCE [LARGE SCALE GENOMIC DNA]</scope>
    <source>
        <strain evidence="2 3">SK</strain>
    </source>
</reference>
<dbReference type="Gene3D" id="3.40.50.360">
    <property type="match status" value="1"/>
</dbReference>
<accession>A0A7H1MN61</accession>
<dbReference type="GO" id="GO:0010181">
    <property type="term" value="F:FMN binding"/>
    <property type="evidence" value="ECO:0007669"/>
    <property type="project" value="TreeGrafter"/>
</dbReference>
<name>A0A7H1MN61_9LACO</name>
<dbReference type="GO" id="GO:0005829">
    <property type="term" value="C:cytosol"/>
    <property type="evidence" value="ECO:0007669"/>
    <property type="project" value="TreeGrafter"/>
</dbReference>
<dbReference type="OMA" id="NYSMAPA"/>
<dbReference type="GO" id="GO:0016491">
    <property type="term" value="F:oxidoreductase activity"/>
    <property type="evidence" value="ECO:0007669"/>
    <property type="project" value="InterPro"/>
</dbReference>
<organism evidence="2 3">
    <name type="scientific">Weissella koreensis</name>
    <dbReference type="NCBI Taxonomy" id="165096"/>
    <lineage>
        <taxon>Bacteria</taxon>
        <taxon>Bacillati</taxon>
        <taxon>Bacillota</taxon>
        <taxon>Bacilli</taxon>
        <taxon>Lactobacillales</taxon>
        <taxon>Lactobacillaceae</taxon>
        <taxon>Weissella</taxon>
    </lineage>
</organism>
<dbReference type="AlphaFoldDB" id="A0A7H1MN61"/>
<dbReference type="PANTHER" id="PTHR30543">
    <property type="entry name" value="CHROMATE REDUCTASE"/>
    <property type="match status" value="1"/>
</dbReference>
<protein>
    <submittedName>
        <fullName evidence="2">NAD(P)H-dependent oxidoreductase</fullName>
    </submittedName>
</protein>
<dbReference type="Proteomes" id="UP000516446">
    <property type="component" value="Chromosome"/>
</dbReference>
<dbReference type="PANTHER" id="PTHR30543:SF21">
    <property type="entry name" value="NAD(P)H-DEPENDENT FMN REDUCTASE LOT6"/>
    <property type="match status" value="1"/>
</dbReference>
<sequence>MKYVAIVGSISKDSINMRLAQFVAKRYSNENNEIEVLHLDKLPMYNRDDEQNMVPEVIAFKNAIKAADGVIWVTPEYNQSIPGVLKNAIDWISRVDNVINNKPSMMMGTTPGFLGTVHAQLHLRDILSALGSPVLIGNDVLIGGGHKKLTLDNNLNDESTVNWLDIVMNNFENFVNNKK</sequence>
<dbReference type="InterPro" id="IPR050712">
    <property type="entry name" value="NAD(P)H-dep_reductase"/>
</dbReference>
<dbReference type="SUPFAM" id="SSF52218">
    <property type="entry name" value="Flavoproteins"/>
    <property type="match status" value="1"/>
</dbReference>
<evidence type="ECO:0000259" key="1">
    <source>
        <dbReference type="Pfam" id="PF03358"/>
    </source>
</evidence>
<dbReference type="Pfam" id="PF03358">
    <property type="entry name" value="FMN_red"/>
    <property type="match status" value="1"/>
</dbReference>
<dbReference type="RefSeq" id="WP_006845246.1">
    <property type="nucleotide sequence ID" value="NZ_CP026847.1"/>
</dbReference>
<dbReference type="InterPro" id="IPR005025">
    <property type="entry name" value="FMN_Rdtase-like_dom"/>
</dbReference>
<keyword evidence="3" id="KW-1185">Reference proteome</keyword>
<evidence type="ECO:0000313" key="3">
    <source>
        <dbReference type="Proteomes" id="UP000516446"/>
    </source>
</evidence>
<gene>
    <name evidence="2" type="ORF">FY536_06405</name>
</gene>
<proteinExistence type="predicted"/>